<keyword evidence="2" id="KW-0812">Transmembrane</keyword>
<evidence type="ECO:0000313" key="3">
    <source>
        <dbReference type="EMBL" id="CAE6428898.1"/>
    </source>
</evidence>
<feature type="region of interest" description="Disordered" evidence="1">
    <location>
        <begin position="1131"/>
        <end position="1150"/>
    </location>
</feature>
<evidence type="ECO:0000256" key="1">
    <source>
        <dbReference type="SAM" id="MobiDB-lite"/>
    </source>
</evidence>
<keyword evidence="2" id="KW-1133">Transmembrane helix</keyword>
<evidence type="ECO:0000313" key="4">
    <source>
        <dbReference type="Proteomes" id="UP000663853"/>
    </source>
</evidence>
<sequence length="1242" mass="139525">MTIEFEGSAIWVYGPPRSQLTVIPGDYKICLHENHRMVFEPVRYRVDIAAAYSSSAHDSPVVIFAKGGLQYHKHQVVISVGDPRDEMSRYQGIEFSHAVYTIERPTPWPVEEDHWRFREVVMHDTHPLVSYSPVGAIARYPCTERCLPSLASGWSAKTYAGEDGAIVSWRELKSRNEWNKDKWGLDVSIIAGAVALYGIPKAHITDVDYLSYVCVQINSGPCEIVDVKHAYLNAEHHHESVLMWQNDALDPFQKTHISIRLVKTQSSSMSVFPFKAIHYYESQEYSSPDPPVGQLEDVIVPHDHEAIAYHPGRRCVTWFLWWCTGWFDPWTWREVGPSDDVLTYRSTVSSYRETEDPSIELEFQGSAVYVYGAPRSSIKDPFASQHVCIDGVCHIVDAEQAYLNAPRGPVESTSVSQTSDSNGHSGQNSANATALSPIHPELEPVLIWSMTGLDDQKQHRLRLSLASLPSDDTAEMSIAKVVYTKVSYETGQTRPDIPVPQPDNTYEGPLYPPHATKWVARGPLPRLPSPQPVRPPYPPPRRSRPDSGEINILPLIFFIVMPFSALAFLFCLVSRLKSQIIWGVLMIATWIWGTAGYRINTTIHDTNLAHVTYSDVSIECDRWVNSWLFWKVCDSWLKPWTPDVYHSQGKIVTFHSSLNHELASVTIDFQGTDVWVYGPSSSQLAEFPPDYKICLYESYHLSSIGQCYRVNTKEAYSASKDEDKPIVVFARGKLQNHSHRIVISVANPVNKTQAYSGIKFSHAVYTSERPTPWPVEEDHWRYREVVMHDTHPLLSYSPLASLERSIRGTAWIAKVHTAEDGTVISWHELRSHSEQDQDQCGIVTRIRGTGAVAIYGAPSAYIENQNMLGFVCVRLDLGLCETVDLKTIYANQRYHTRHDPVLLWRNDGLDPSRETLVSIRLTKMPTGAKTVFPFKSINYFEEKGYASPESVAADFENVTVGREDQNILYSPKKRWKWRKVGPVGSVLTYRSTLSRYRAKEDPHITLSFRGSAVYLYGAPNAYATRPFAPQHVCINNACRVIDVEQAYLHPPPGSMSSAGISRTHGRNEATQDITASLSVPHPELEPVLIWSITGLDDKAEHTLRLAFAPLPSQKNAEMSIVKVVYTKVTYRQGEGRPDPPPPGPDRTYSGPLQLPHTTKWVPLGHKSPHVLVDPPAPDQQPSIVSFSASSLLIACAVAYLVWKLVSMPSEPPRVHTPSGPPRVHIPDRPPRGPNATDPAASR</sequence>
<feature type="region of interest" description="Disordered" evidence="1">
    <location>
        <begin position="407"/>
        <end position="436"/>
    </location>
</feature>
<gene>
    <name evidence="3" type="ORF">RDB_LOCUS21058</name>
</gene>
<protein>
    <recommendedName>
        <fullName evidence="5">Transmembrane protein</fullName>
    </recommendedName>
</protein>
<feature type="transmembrane region" description="Helical" evidence="2">
    <location>
        <begin position="580"/>
        <end position="599"/>
    </location>
</feature>
<comment type="caution">
    <text evidence="3">The sequence shown here is derived from an EMBL/GenBank/DDBJ whole genome shotgun (WGS) entry which is preliminary data.</text>
</comment>
<feature type="compositionally biased region" description="Pro residues" evidence="1">
    <location>
        <begin position="525"/>
        <end position="540"/>
    </location>
</feature>
<feature type="region of interest" description="Disordered" evidence="1">
    <location>
        <begin position="522"/>
        <end position="544"/>
    </location>
</feature>
<name>A0A8H2XQG7_9AGAM</name>
<dbReference type="EMBL" id="CAJMXA010000391">
    <property type="protein sequence ID" value="CAE6428898.1"/>
    <property type="molecule type" value="Genomic_DNA"/>
</dbReference>
<keyword evidence="2" id="KW-0472">Membrane</keyword>
<evidence type="ECO:0008006" key="5">
    <source>
        <dbReference type="Google" id="ProtNLM"/>
    </source>
</evidence>
<feature type="transmembrane region" description="Helical" evidence="2">
    <location>
        <begin position="552"/>
        <end position="573"/>
    </location>
</feature>
<dbReference type="Proteomes" id="UP000663853">
    <property type="component" value="Unassembled WGS sequence"/>
</dbReference>
<evidence type="ECO:0000256" key="2">
    <source>
        <dbReference type="SAM" id="Phobius"/>
    </source>
</evidence>
<accession>A0A8H2XQG7</accession>
<reference evidence="3" key="1">
    <citation type="submission" date="2021-01" db="EMBL/GenBank/DDBJ databases">
        <authorList>
            <person name="Kaushik A."/>
        </authorList>
    </citation>
    <scope>NUCLEOTIDE SEQUENCE</scope>
    <source>
        <strain evidence="3">AG6-10EEA</strain>
    </source>
</reference>
<dbReference type="AlphaFoldDB" id="A0A8H2XQG7"/>
<feature type="region of interest" description="Disordered" evidence="1">
    <location>
        <begin position="1210"/>
        <end position="1242"/>
    </location>
</feature>
<organism evidence="3 4">
    <name type="scientific">Rhizoctonia solani</name>
    <dbReference type="NCBI Taxonomy" id="456999"/>
    <lineage>
        <taxon>Eukaryota</taxon>
        <taxon>Fungi</taxon>
        <taxon>Dikarya</taxon>
        <taxon>Basidiomycota</taxon>
        <taxon>Agaricomycotina</taxon>
        <taxon>Agaricomycetes</taxon>
        <taxon>Cantharellales</taxon>
        <taxon>Ceratobasidiaceae</taxon>
        <taxon>Rhizoctonia</taxon>
    </lineage>
</organism>
<proteinExistence type="predicted"/>
<feature type="compositionally biased region" description="Polar residues" evidence="1">
    <location>
        <begin position="411"/>
        <end position="434"/>
    </location>
</feature>